<evidence type="ECO:0000313" key="4">
    <source>
        <dbReference type="Proteomes" id="UP001189429"/>
    </source>
</evidence>
<dbReference type="Gene3D" id="3.60.10.10">
    <property type="entry name" value="Endonuclease/exonuclease/phosphatase"/>
    <property type="match status" value="1"/>
</dbReference>
<protein>
    <submittedName>
        <fullName evidence="3">Uncharacterized protein</fullName>
    </submittedName>
</protein>
<proteinExistence type="predicted"/>
<comment type="caution">
    <text evidence="3">The sequence shown here is derived from an EMBL/GenBank/DDBJ whole genome shotgun (WGS) entry which is preliminary data.</text>
</comment>
<keyword evidence="1" id="KW-0175">Coiled coil</keyword>
<evidence type="ECO:0000313" key="3">
    <source>
        <dbReference type="EMBL" id="CAK0816022.1"/>
    </source>
</evidence>
<gene>
    <name evidence="3" type="ORF">PCOR1329_LOCUS19110</name>
</gene>
<dbReference type="Proteomes" id="UP001189429">
    <property type="component" value="Unassembled WGS sequence"/>
</dbReference>
<evidence type="ECO:0000256" key="1">
    <source>
        <dbReference type="SAM" id="Coils"/>
    </source>
</evidence>
<feature type="region of interest" description="Disordered" evidence="2">
    <location>
        <begin position="1"/>
        <end position="54"/>
    </location>
</feature>
<accession>A0ABN9RAR6</accession>
<keyword evidence="4" id="KW-1185">Reference proteome</keyword>
<feature type="compositionally biased region" description="Acidic residues" evidence="2">
    <location>
        <begin position="92"/>
        <end position="105"/>
    </location>
</feature>
<organism evidence="3 4">
    <name type="scientific">Prorocentrum cordatum</name>
    <dbReference type="NCBI Taxonomy" id="2364126"/>
    <lineage>
        <taxon>Eukaryota</taxon>
        <taxon>Sar</taxon>
        <taxon>Alveolata</taxon>
        <taxon>Dinophyceae</taxon>
        <taxon>Prorocentrales</taxon>
        <taxon>Prorocentraceae</taxon>
        <taxon>Prorocentrum</taxon>
    </lineage>
</organism>
<dbReference type="InterPro" id="IPR036691">
    <property type="entry name" value="Endo/exonu/phosph_ase_sf"/>
</dbReference>
<dbReference type="SUPFAM" id="SSF56219">
    <property type="entry name" value="DNase I-like"/>
    <property type="match status" value="1"/>
</dbReference>
<evidence type="ECO:0000256" key="2">
    <source>
        <dbReference type="SAM" id="MobiDB-lite"/>
    </source>
</evidence>
<name>A0ABN9RAR6_9DINO</name>
<reference evidence="3" key="1">
    <citation type="submission" date="2023-10" db="EMBL/GenBank/DDBJ databases">
        <authorList>
            <person name="Chen Y."/>
            <person name="Shah S."/>
            <person name="Dougan E. K."/>
            <person name="Thang M."/>
            <person name="Chan C."/>
        </authorList>
    </citation>
    <scope>NUCLEOTIDE SEQUENCE [LARGE SCALE GENOMIC DNA]</scope>
</reference>
<feature type="coiled-coil region" evidence="1">
    <location>
        <begin position="162"/>
        <end position="196"/>
    </location>
</feature>
<dbReference type="EMBL" id="CAUYUJ010006069">
    <property type="protein sequence ID" value="CAK0816022.1"/>
    <property type="molecule type" value="Genomic_DNA"/>
</dbReference>
<sequence>MPQLRHECQLGVPHRMPLRQARKAAEQKATESGKSGAPATKSPSKSVGGTGLRSTLAPWAPEAKEMAKMQNQLRQLLAENKKLKKVNGGEASDMEVDQGDDEDNVAEASSIAQRTELQAKITKYEQTIKMHKDDGEDELATKLQAQSLRTPAMAHKHCTQKLQRVQKQISTAKHDLQSLQQKMEKVQKEMDEKKDFLESKLGEEQVLTKQLAGHAAKLSGCTAEAGVEVPPDILRLDPEIHQLKSDPDLLQFYNSFSANPLFANMEELYRQNMAAKLAQELHRAMYQGKSEGAVSVSPEQLAEMVADIQNTKHRKFDSGGALVPSEVNESHFVETYNANQGKQTLKKRLSCTRFLIVLAQEIGYHDWECEALSSWCATNKWNVMGVPGAPTAGKLPAAGLAIFAREGIGLRGPTYPPTSPAARRSTVNEQVSFGSELVPHRAQHAVVEVPGWPPINIFNIYLHTGEGMSLQNAKILVNVGLAMAGQTYPSIIGGDWNMTAAEIEASSFTVHAQVSLLVPKSITCRTATANSVIDYFARTSGAMRLIKAIQVDMGWAIKPHRPVVMELATMCKRMMYLTYVGGAKIEVNKQEGPMLQDMHDWELERTCAEGAVEMAVSGSVGAAWRLLSSAWARFAAQAATRLGHLTGTPVQAFSYGGYLRPKWVSYMYEGSDPEGIQAVADGWKWYEDALSVIAKLLANRPAIKGNMLQDEIHGFVTTDYAGQGVSQRLDAVVAHARRALAAPNTSAQDIINMIEEAAEDIGMAKQAADRDSA</sequence>
<feature type="region of interest" description="Disordered" evidence="2">
    <location>
        <begin position="85"/>
        <end position="111"/>
    </location>
</feature>